<dbReference type="Proteomes" id="UP000799754">
    <property type="component" value="Unassembled WGS sequence"/>
</dbReference>
<dbReference type="EMBL" id="MU006716">
    <property type="protein sequence ID" value="KAF2627549.1"/>
    <property type="molecule type" value="Genomic_DNA"/>
</dbReference>
<accession>A0ACB6S2W8</accession>
<sequence>MTHAPATHLTSEMQAPPGPPVTNLSRPDTAVFISSDRYTTFIGAKQPPFGTRSVNLGTSASDVYPLASSTASHQALDLAVLRTELPPWLAETKDYWLNTYSWRDEEKRINSFPNYRMQINGVDLHFIALFSSKKDAVPIQFLHGWPGSFIEFLPMLSLIRNQYPSAKDLPYHIIVPSLPGYPLSPHPVDKDWSIEDSSAVLNQLMLSLGFPKYIAQGGDIGSFNARASALNHDACVGIHLNMMPVKDQPDESKLTPLEQKAIKSANRWRQTGNAYAQEHSTRPSTAGSILSSNPLALLAWIGEKFLEWSDTDPDISHILTNISLYWFTSSILTSLYPYRQLLGESGFMLSYVEKPVGFSFFPYELFPGIKHVLEKNGNIVTYGQHESGGHFAALEKPEELWGDVEKYVQAVWGKV</sequence>
<comment type="caution">
    <text evidence="1">The sequence shown here is derived from an EMBL/GenBank/DDBJ whole genome shotgun (WGS) entry which is preliminary data.</text>
</comment>
<keyword evidence="2" id="KW-1185">Reference proteome</keyword>
<evidence type="ECO:0000313" key="1">
    <source>
        <dbReference type="EMBL" id="KAF2627549.1"/>
    </source>
</evidence>
<name>A0ACB6S2W8_9PLEO</name>
<evidence type="ECO:0000313" key="2">
    <source>
        <dbReference type="Proteomes" id="UP000799754"/>
    </source>
</evidence>
<organism evidence="1 2">
    <name type="scientific">Macroventuria anomochaeta</name>
    <dbReference type="NCBI Taxonomy" id="301207"/>
    <lineage>
        <taxon>Eukaryota</taxon>
        <taxon>Fungi</taxon>
        <taxon>Dikarya</taxon>
        <taxon>Ascomycota</taxon>
        <taxon>Pezizomycotina</taxon>
        <taxon>Dothideomycetes</taxon>
        <taxon>Pleosporomycetidae</taxon>
        <taxon>Pleosporales</taxon>
        <taxon>Pleosporineae</taxon>
        <taxon>Didymellaceae</taxon>
        <taxon>Macroventuria</taxon>
    </lineage>
</organism>
<proteinExistence type="predicted"/>
<protein>
    <submittedName>
        <fullName evidence="1">Alpha/beta-hydrolase</fullName>
    </submittedName>
</protein>
<reference evidence="1" key="1">
    <citation type="journal article" date="2020" name="Stud. Mycol.">
        <title>101 Dothideomycetes genomes: a test case for predicting lifestyles and emergence of pathogens.</title>
        <authorList>
            <person name="Haridas S."/>
            <person name="Albert R."/>
            <person name="Binder M."/>
            <person name="Bloem J."/>
            <person name="Labutti K."/>
            <person name="Salamov A."/>
            <person name="Andreopoulos B."/>
            <person name="Baker S."/>
            <person name="Barry K."/>
            <person name="Bills G."/>
            <person name="Bluhm B."/>
            <person name="Cannon C."/>
            <person name="Castanera R."/>
            <person name="Culley D."/>
            <person name="Daum C."/>
            <person name="Ezra D."/>
            <person name="Gonzalez J."/>
            <person name="Henrissat B."/>
            <person name="Kuo A."/>
            <person name="Liang C."/>
            <person name="Lipzen A."/>
            <person name="Lutzoni F."/>
            <person name="Magnuson J."/>
            <person name="Mondo S."/>
            <person name="Nolan M."/>
            <person name="Ohm R."/>
            <person name="Pangilinan J."/>
            <person name="Park H.-J."/>
            <person name="Ramirez L."/>
            <person name="Alfaro M."/>
            <person name="Sun H."/>
            <person name="Tritt A."/>
            <person name="Yoshinaga Y."/>
            <person name="Zwiers L.-H."/>
            <person name="Turgeon B."/>
            <person name="Goodwin S."/>
            <person name="Spatafora J."/>
            <person name="Crous P."/>
            <person name="Grigoriev I."/>
        </authorList>
    </citation>
    <scope>NUCLEOTIDE SEQUENCE</scope>
    <source>
        <strain evidence="1">CBS 525.71</strain>
    </source>
</reference>
<gene>
    <name evidence="1" type="ORF">BU25DRAFT_491187</name>
</gene>